<dbReference type="AlphaFoldDB" id="A0A9K3DA70"/>
<gene>
    <name evidence="1" type="ORF">KIPB_013983</name>
</gene>
<sequence>IIEYFTADESRFKAEKTHQPHPGVSLALVLQTRDHPNIVPISEHSCTVTYEEQFGSGGIKRSHTIPFNNVETVQPGHSVTKAATPFLSDVF</sequence>
<evidence type="ECO:0000313" key="1">
    <source>
        <dbReference type="EMBL" id="GIQ90966.1"/>
    </source>
</evidence>
<accession>A0A9K3DA70</accession>
<protein>
    <submittedName>
        <fullName evidence="1">Uncharacterized protein</fullName>
    </submittedName>
</protein>
<dbReference type="Proteomes" id="UP000265618">
    <property type="component" value="Unassembled WGS sequence"/>
</dbReference>
<feature type="non-terminal residue" evidence="1">
    <location>
        <position position="91"/>
    </location>
</feature>
<name>A0A9K3DA70_9EUKA</name>
<evidence type="ECO:0000313" key="2">
    <source>
        <dbReference type="Proteomes" id="UP000265618"/>
    </source>
</evidence>
<proteinExistence type="predicted"/>
<reference evidence="1 2" key="1">
    <citation type="journal article" date="2018" name="PLoS ONE">
        <title>The draft genome of Kipferlia bialata reveals reductive genome evolution in fornicate parasites.</title>
        <authorList>
            <person name="Tanifuji G."/>
            <person name="Takabayashi S."/>
            <person name="Kume K."/>
            <person name="Takagi M."/>
            <person name="Nakayama T."/>
            <person name="Kamikawa R."/>
            <person name="Inagaki Y."/>
            <person name="Hashimoto T."/>
        </authorList>
    </citation>
    <scope>NUCLEOTIDE SEQUENCE [LARGE SCALE GENOMIC DNA]</scope>
    <source>
        <strain evidence="1">NY0173</strain>
    </source>
</reference>
<comment type="caution">
    <text evidence="1">The sequence shown here is derived from an EMBL/GenBank/DDBJ whole genome shotgun (WGS) entry which is preliminary data.</text>
</comment>
<dbReference type="EMBL" id="BDIP01006944">
    <property type="protein sequence ID" value="GIQ90966.1"/>
    <property type="molecule type" value="Genomic_DNA"/>
</dbReference>
<feature type="non-terminal residue" evidence="1">
    <location>
        <position position="1"/>
    </location>
</feature>
<organism evidence="1 2">
    <name type="scientific">Kipferlia bialata</name>
    <dbReference type="NCBI Taxonomy" id="797122"/>
    <lineage>
        <taxon>Eukaryota</taxon>
        <taxon>Metamonada</taxon>
        <taxon>Carpediemonas-like organisms</taxon>
        <taxon>Kipferlia</taxon>
    </lineage>
</organism>
<keyword evidence="2" id="KW-1185">Reference proteome</keyword>